<evidence type="ECO:0000313" key="2">
    <source>
        <dbReference type="Proteomes" id="UP000001312"/>
    </source>
</evidence>
<name>A7ECZ6_SCLS1</name>
<dbReference type="Proteomes" id="UP000001312">
    <property type="component" value="Unassembled WGS sequence"/>
</dbReference>
<proteinExistence type="predicted"/>
<dbReference type="RefSeq" id="XP_001595097.1">
    <property type="nucleotide sequence ID" value="XM_001595047.1"/>
</dbReference>
<gene>
    <name evidence="1" type="ORF">SS1G_03185</name>
</gene>
<reference evidence="2" key="1">
    <citation type="journal article" date="2011" name="PLoS Genet.">
        <title>Genomic analysis of the necrotrophic fungal pathogens Sclerotinia sclerotiorum and Botrytis cinerea.</title>
        <authorList>
            <person name="Amselem J."/>
            <person name="Cuomo C.A."/>
            <person name="van Kan J.A."/>
            <person name="Viaud M."/>
            <person name="Benito E.P."/>
            <person name="Couloux A."/>
            <person name="Coutinho P.M."/>
            <person name="de Vries R.P."/>
            <person name="Dyer P.S."/>
            <person name="Fillinger S."/>
            <person name="Fournier E."/>
            <person name="Gout L."/>
            <person name="Hahn M."/>
            <person name="Kohn L."/>
            <person name="Lapalu N."/>
            <person name="Plummer K.M."/>
            <person name="Pradier J.M."/>
            <person name="Quevillon E."/>
            <person name="Sharon A."/>
            <person name="Simon A."/>
            <person name="ten Have A."/>
            <person name="Tudzynski B."/>
            <person name="Tudzynski P."/>
            <person name="Wincker P."/>
            <person name="Andrew M."/>
            <person name="Anthouard V."/>
            <person name="Beever R.E."/>
            <person name="Beffa R."/>
            <person name="Benoit I."/>
            <person name="Bouzid O."/>
            <person name="Brault B."/>
            <person name="Chen Z."/>
            <person name="Choquer M."/>
            <person name="Collemare J."/>
            <person name="Cotton P."/>
            <person name="Danchin E.G."/>
            <person name="Da Silva C."/>
            <person name="Gautier A."/>
            <person name="Giraud C."/>
            <person name="Giraud T."/>
            <person name="Gonzalez C."/>
            <person name="Grossetete S."/>
            <person name="Guldener U."/>
            <person name="Henrissat B."/>
            <person name="Howlett B.J."/>
            <person name="Kodira C."/>
            <person name="Kretschmer M."/>
            <person name="Lappartient A."/>
            <person name="Leroch M."/>
            <person name="Levis C."/>
            <person name="Mauceli E."/>
            <person name="Neuveglise C."/>
            <person name="Oeser B."/>
            <person name="Pearson M."/>
            <person name="Poulain J."/>
            <person name="Poussereau N."/>
            <person name="Quesneville H."/>
            <person name="Rascle C."/>
            <person name="Schumacher J."/>
            <person name="Segurens B."/>
            <person name="Sexton A."/>
            <person name="Silva E."/>
            <person name="Sirven C."/>
            <person name="Soanes D.M."/>
            <person name="Talbot N.J."/>
            <person name="Templeton M."/>
            <person name="Yandava C."/>
            <person name="Yarden O."/>
            <person name="Zeng Q."/>
            <person name="Rollins J.A."/>
            <person name="Lebrun M.H."/>
            <person name="Dickman M."/>
        </authorList>
    </citation>
    <scope>NUCLEOTIDE SEQUENCE [LARGE SCALE GENOMIC DNA]</scope>
    <source>
        <strain evidence="2">ATCC 18683 / 1980 / Ss-1</strain>
    </source>
</reference>
<dbReference type="KEGG" id="ssl:SS1G_03185"/>
<sequence length="85" mass="9685">MIDLEHEALHKGNHPDYIDLRPPLDLLDPESLWTFDSYGPTIRIPEYAGSITWGDSTNRLPYNFVAYTKYPSSDSDSDSKIHICA</sequence>
<dbReference type="HOGENOM" id="CLU_2513989_0_0_1"/>
<dbReference type="EMBL" id="CH476624">
    <property type="protein sequence ID" value="EDO00712.1"/>
    <property type="molecule type" value="Genomic_DNA"/>
</dbReference>
<keyword evidence="2" id="KW-1185">Reference proteome</keyword>
<accession>A7ECZ6</accession>
<dbReference type="AlphaFoldDB" id="A7ECZ6"/>
<evidence type="ECO:0000313" key="1">
    <source>
        <dbReference type="EMBL" id="EDO00712.1"/>
    </source>
</evidence>
<dbReference type="InParanoid" id="A7ECZ6"/>
<dbReference type="GeneID" id="5491298"/>
<organism evidence="1 2">
    <name type="scientific">Sclerotinia sclerotiorum (strain ATCC 18683 / 1980 / Ss-1)</name>
    <name type="common">White mold</name>
    <name type="synonym">Whetzelinia sclerotiorum</name>
    <dbReference type="NCBI Taxonomy" id="665079"/>
    <lineage>
        <taxon>Eukaryota</taxon>
        <taxon>Fungi</taxon>
        <taxon>Dikarya</taxon>
        <taxon>Ascomycota</taxon>
        <taxon>Pezizomycotina</taxon>
        <taxon>Leotiomycetes</taxon>
        <taxon>Helotiales</taxon>
        <taxon>Sclerotiniaceae</taxon>
        <taxon>Sclerotinia</taxon>
    </lineage>
</organism>
<protein>
    <submittedName>
        <fullName evidence="1">Uncharacterized protein</fullName>
    </submittedName>
</protein>